<organism evidence="1">
    <name type="scientific">mine drainage metagenome</name>
    <dbReference type="NCBI Taxonomy" id="410659"/>
    <lineage>
        <taxon>unclassified sequences</taxon>
        <taxon>metagenomes</taxon>
        <taxon>ecological metagenomes</taxon>
    </lineage>
</organism>
<comment type="caution">
    <text evidence="1">The sequence shown here is derived from an EMBL/GenBank/DDBJ whole genome shotgun (WGS) entry which is preliminary data.</text>
</comment>
<name>A0A1J5R5S7_9ZZZZ</name>
<protein>
    <submittedName>
        <fullName evidence="1">Phosphorylated carbohydrates phosphatase</fullName>
        <ecNumber evidence="1">3.1.3.-</ecNumber>
    </submittedName>
</protein>
<dbReference type="EC" id="3.1.3.-" evidence="1"/>
<reference evidence="1" key="1">
    <citation type="submission" date="2016-10" db="EMBL/GenBank/DDBJ databases">
        <title>Sequence of Gallionella enrichment culture.</title>
        <authorList>
            <person name="Poehlein A."/>
            <person name="Muehling M."/>
            <person name="Daniel R."/>
        </authorList>
    </citation>
    <scope>NUCLEOTIDE SEQUENCE</scope>
</reference>
<proteinExistence type="predicted"/>
<dbReference type="CDD" id="cd07505">
    <property type="entry name" value="HAD_BPGM-like"/>
    <property type="match status" value="1"/>
</dbReference>
<dbReference type="NCBIfam" id="TIGR01509">
    <property type="entry name" value="HAD-SF-IA-v3"/>
    <property type="match status" value="1"/>
</dbReference>
<evidence type="ECO:0000313" key="1">
    <source>
        <dbReference type="EMBL" id="OIQ91344.1"/>
    </source>
</evidence>
<dbReference type="PANTHER" id="PTHR18901">
    <property type="entry name" value="2-DEOXYGLUCOSE-6-PHOSPHATE PHOSPHATASE 2"/>
    <property type="match status" value="1"/>
</dbReference>
<dbReference type="SFLD" id="SFLDG01129">
    <property type="entry name" value="C1.5:_HAD__Beta-PGM__Phosphata"/>
    <property type="match status" value="1"/>
</dbReference>
<dbReference type="InterPro" id="IPR036412">
    <property type="entry name" value="HAD-like_sf"/>
</dbReference>
<dbReference type="GO" id="GO:0016787">
    <property type="term" value="F:hydrolase activity"/>
    <property type="evidence" value="ECO:0007669"/>
    <property type="project" value="UniProtKB-KW"/>
</dbReference>
<dbReference type="InterPro" id="IPR041492">
    <property type="entry name" value="HAD_2"/>
</dbReference>
<dbReference type="Gene3D" id="1.10.150.240">
    <property type="entry name" value="Putative phosphatase, domain 2"/>
    <property type="match status" value="1"/>
</dbReference>
<dbReference type="PANTHER" id="PTHR18901:SF38">
    <property type="entry name" value="PSEUDOURIDINE-5'-PHOSPHATASE"/>
    <property type="match status" value="1"/>
</dbReference>
<keyword evidence="1" id="KW-0378">Hydrolase</keyword>
<gene>
    <name evidence="1" type="ORF">GALL_267410</name>
</gene>
<dbReference type="Gene3D" id="3.40.50.1000">
    <property type="entry name" value="HAD superfamily/HAD-like"/>
    <property type="match status" value="1"/>
</dbReference>
<dbReference type="SFLD" id="SFLDS00003">
    <property type="entry name" value="Haloacid_Dehalogenase"/>
    <property type="match status" value="1"/>
</dbReference>
<dbReference type="InterPro" id="IPR006439">
    <property type="entry name" value="HAD-SF_hydro_IA"/>
</dbReference>
<dbReference type="EMBL" id="MLJW01000262">
    <property type="protein sequence ID" value="OIQ91344.1"/>
    <property type="molecule type" value="Genomic_DNA"/>
</dbReference>
<dbReference type="AlphaFoldDB" id="A0A1J5R5S7"/>
<accession>A0A1J5R5S7</accession>
<dbReference type="InterPro" id="IPR023198">
    <property type="entry name" value="PGP-like_dom2"/>
</dbReference>
<dbReference type="SUPFAM" id="SSF56784">
    <property type="entry name" value="HAD-like"/>
    <property type="match status" value="1"/>
</dbReference>
<sequence length="243" mass="25213">MTQPTSLAGAPRRARGGAARVRPAAVLWDMDGTLIDSEPYWMAAETELVEAHGGTWTQEDGLGLVGNALDASARVLRAAGVDLGVDEIIDLLVERVRSQVLGRVPWQVGAHRLLGDLVAAGVPSALVTMSFRRLADAVVSGAPPNAFAAVVCGDEVERGKPDPEPYLRAAAAIGVDVTQCVAVEDSPTGVASALASGARTIGVRVMVPIERRPGLSRISSLADLDLDLLGRVAAGEVVDLLGE</sequence>
<dbReference type="InterPro" id="IPR023214">
    <property type="entry name" value="HAD_sf"/>
</dbReference>
<dbReference type="Pfam" id="PF13419">
    <property type="entry name" value="HAD_2"/>
    <property type="match status" value="1"/>
</dbReference>